<comment type="caution">
    <text evidence="5">The sequence shown here is derived from an EMBL/GenBank/DDBJ whole genome shotgun (WGS) entry which is preliminary data.</text>
</comment>
<sequence>MRAEKLGLHWFERTGGIDVTAIPQTMKAARMHEIGGQLRIEEVPVPKLGSMDVLVRVRSCGIVPNLANILAMWPTWFPHMPQPPLPAIFGLDPTGEIAAVGSQVHSLKPGDRVYVNPGRSCGSCRHCRRGDTISCRHYAFQGYFGFSHEALQTFEDYPVGGISEYMAAPASAIVALPDNMTFDQAARLGYMGTGYSALKKAQVGPGDTILVNGISGTLGISIAVFGPSFGVKKILGTGRDRKLLKEIEALAPGIIETHSLDDGSPDEWARSRTEHGEGVDAFIDCNGPGTPQEPFLAGLRALRRGGIAVDIGAVMGAVPIDVHMMMDRNQRLIGSAWLTTAEGQEMADLVGIGKVSFDLLETQATPMSKVNEAISGIAQRHGGFSNFVIHP</sequence>
<dbReference type="Proteomes" id="UP000317122">
    <property type="component" value="Unassembled WGS sequence"/>
</dbReference>
<protein>
    <submittedName>
        <fullName evidence="5">Alcohol dehydrogenase</fullName>
    </submittedName>
</protein>
<reference evidence="5 6" key="1">
    <citation type="journal article" date="2015" name="Stand. Genomic Sci.">
        <title>Genomic Encyclopedia of Bacterial and Archaeal Type Strains, Phase III: the genomes of soil and plant-associated and newly described type strains.</title>
        <authorList>
            <person name="Whitman W.B."/>
            <person name="Woyke T."/>
            <person name="Klenk H.P."/>
            <person name="Zhou Y."/>
            <person name="Lilburn T.G."/>
            <person name="Beck B.J."/>
            <person name="De Vos P."/>
            <person name="Vandamme P."/>
            <person name="Eisen J.A."/>
            <person name="Garrity G."/>
            <person name="Hugenholtz P."/>
            <person name="Kyrpides N.C."/>
        </authorList>
    </citation>
    <scope>NUCLEOTIDE SEQUENCE [LARGE SCALE GENOMIC DNA]</scope>
    <source>
        <strain evidence="5 6">CGMCC 1.2546</strain>
    </source>
</reference>
<dbReference type="PANTHER" id="PTHR43401:SF2">
    <property type="entry name" value="L-THREONINE 3-DEHYDROGENASE"/>
    <property type="match status" value="1"/>
</dbReference>
<evidence type="ECO:0000313" key="6">
    <source>
        <dbReference type="Proteomes" id="UP000317122"/>
    </source>
</evidence>
<evidence type="ECO:0000256" key="1">
    <source>
        <dbReference type="ARBA" id="ARBA00022723"/>
    </source>
</evidence>
<dbReference type="Pfam" id="PF08240">
    <property type="entry name" value="ADH_N"/>
    <property type="match status" value="1"/>
</dbReference>
<gene>
    <name evidence="5" type="ORF">IQ26_02531</name>
</gene>
<accession>A0A562NZJ7</accession>
<dbReference type="InterPro" id="IPR036291">
    <property type="entry name" value="NAD(P)-bd_dom_sf"/>
</dbReference>
<feature type="domain" description="Enoyl reductase (ER)" evidence="4">
    <location>
        <begin position="35"/>
        <end position="381"/>
    </location>
</feature>
<evidence type="ECO:0000313" key="5">
    <source>
        <dbReference type="EMBL" id="TWI37648.1"/>
    </source>
</evidence>
<dbReference type="AlphaFoldDB" id="A0A562NZJ7"/>
<keyword evidence="2" id="KW-0862">Zinc</keyword>
<keyword evidence="3" id="KW-0560">Oxidoreductase</keyword>
<dbReference type="Gene3D" id="3.90.180.10">
    <property type="entry name" value="Medium-chain alcohol dehydrogenases, catalytic domain"/>
    <property type="match status" value="1"/>
</dbReference>
<dbReference type="GO" id="GO:0016491">
    <property type="term" value="F:oxidoreductase activity"/>
    <property type="evidence" value="ECO:0007669"/>
    <property type="project" value="UniProtKB-KW"/>
</dbReference>
<evidence type="ECO:0000259" key="4">
    <source>
        <dbReference type="SMART" id="SM00829"/>
    </source>
</evidence>
<evidence type="ECO:0000256" key="2">
    <source>
        <dbReference type="ARBA" id="ARBA00022833"/>
    </source>
</evidence>
<keyword evidence="6" id="KW-1185">Reference proteome</keyword>
<dbReference type="InterPro" id="IPR050129">
    <property type="entry name" value="Zn_alcohol_dh"/>
</dbReference>
<dbReference type="GO" id="GO:0046872">
    <property type="term" value="F:metal ion binding"/>
    <property type="evidence" value="ECO:0007669"/>
    <property type="project" value="UniProtKB-KW"/>
</dbReference>
<dbReference type="InterPro" id="IPR011032">
    <property type="entry name" value="GroES-like_sf"/>
</dbReference>
<keyword evidence="1" id="KW-0479">Metal-binding</keyword>
<dbReference type="PANTHER" id="PTHR43401">
    <property type="entry name" value="L-THREONINE 3-DEHYDROGENASE"/>
    <property type="match status" value="1"/>
</dbReference>
<dbReference type="SUPFAM" id="SSF50129">
    <property type="entry name" value="GroES-like"/>
    <property type="match status" value="1"/>
</dbReference>
<name>A0A562NZJ7_9HYPH</name>
<organism evidence="5 6">
    <name type="scientific">Mesorhizobium tianshanense</name>
    <dbReference type="NCBI Taxonomy" id="39844"/>
    <lineage>
        <taxon>Bacteria</taxon>
        <taxon>Pseudomonadati</taxon>
        <taxon>Pseudomonadota</taxon>
        <taxon>Alphaproteobacteria</taxon>
        <taxon>Hyphomicrobiales</taxon>
        <taxon>Phyllobacteriaceae</taxon>
        <taxon>Mesorhizobium</taxon>
    </lineage>
</organism>
<dbReference type="SMART" id="SM00829">
    <property type="entry name" value="PKS_ER"/>
    <property type="match status" value="1"/>
</dbReference>
<dbReference type="SUPFAM" id="SSF51735">
    <property type="entry name" value="NAD(P)-binding Rossmann-fold domains"/>
    <property type="match status" value="1"/>
</dbReference>
<dbReference type="InterPro" id="IPR020843">
    <property type="entry name" value="ER"/>
</dbReference>
<dbReference type="EMBL" id="VLKT01000013">
    <property type="protein sequence ID" value="TWI37648.1"/>
    <property type="molecule type" value="Genomic_DNA"/>
</dbReference>
<proteinExistence type="predicted"/>
<evidence type="ECO:0000256" key="3">
    <source>
        <dbReference type="ARBA" id="ARBA00023002"/>
    </source>
</evidence>
<dbReference type="InterPro" id="IPR013154">
    <property type="entry name" value="ADH-like_N"/>
</dbReference>